<organism evidence="1 2">
    <name type="scientific">Streptomyces lydicus</name>
    <dbReference type="NCBI Taxonomy" id="47763"/>
    <lineage>
        <taxon>Bacteria</taxon>
        <taxon>Bacillati</taxon>
        <taxon>Actinomycetota</taxon>
        <taxon>Actinomycetes</taxon>
        <taxon>Kitasatosporales</taxon>
        <taxon>Streptomycetaceae</taxon>
        <taxon>Streptomyces</taxon>
    </lineage>
</organism>
<dbReference type="AlphaFoldDB" id="A0A1D7VVE0"/>
<gene>
    <name evidence="1" type="ORF">SL103_35060</name>
</gene>
<accession>A0A1D7VVE0</accession>
<dbReference type="Gene3D" id="3.30.1330.30">
    <property type="match status" value="1"/>
</dbReference>
<keyword evidence="2" id="KW-1185">Reference proteome</keyword>
<dbReference type="EMBL" id="CP017157">
    <property type="protein sequence ID" value="AOP50769.1"/>
    <property type="molecule type" value="Genomic_DNA"/>
</dbReference>
<evidence type="ECO:0000313" key="1">
    <source>
        <dbReference type="EMBL" id="AOP50769.1"/>
    </source>
</evidence>
<dbReference type="InterPro" id="IPR041289">
    <property type="entry name" value="Bact_RF_family3"/>
</dbReference>
<evidence type="ECO:0000313" key="2">
    <source>
        <dbReference type="Proteomes" id="UP000094094"/>
    </source>
</evidence>
<dbReference type="OrthoDB" id="3449793at2"/>
<name>A0A1D7VVE0_9ACTN</name>
<dbReference type="KEGG" id="slc:SL103_35060"/>
<dbReference type="Pfam" id="PF18845">
    <property type="entry name" value="baeRF_family3"/>
    <property type="match status" value="1"/>
</dbReference>
<reference evidence="1 2" key="1">
    <citation type="submission" date="2016-09" db="EMBL/GenBank/DDBJ databases">
        <title>Complete genome sequencing of Streptomyces lydicus 103 and metabolic pathways analysis of antibiotic biosynthesis.</title>
        <authorList>
            <person name="Jia N."/>
            <person name="Ding M.-Z."/>
            <person name="Gao F."/>
            <person name="Yuan Y.-J."/>
        </authorList>
    </citation>
    <scope>NUCLEOTIDE SEQUENCE [LARGE SCALE GENOMIC DNA]</scope>
    <source>
        <strain evidence="1 2">103</strain>
    </source>
</reference>
<dbReference type="InterPro" id="IPR029064">
    <property type="entry name" value="Ribosomal_eL30-like_sf"/>
</dbReference>
<dbReference type="RefSeq" id="WP_069573089.1">
    <property type="nucleotide sequence ID" value="NZ_CP017157.1"/>
</dbReference>
<sequence>MDPVLSSDVLAELRRPRPYPAVSLVMPTHRREPENAQDPVRLRNLVAEAEKAVQRDPNVSREGRLKVLDQLRRAVAEVDLVHAEDGLIIYAAQGEHQVWSVARTVPERVVLADTYLTQNLVAAQAAEQPYWALAVAADRVSLWNGEPQRAAEHTRDGFPLTRSLVDPDAERKEQVGDLPSTFQDEATRHFLREAYQRLRAVLAAEPRPLYVIGSSAALALLEDLGPLGPDTMIVERGGLADGPAVAVREAVDPLRTARESAATSTVVAELDIAHGRHEFAGGIDEVWQAVKEARVRLLAVEDHYQTVVREEGGHLEPTDAARSGARDDMIDEIVEQALEAGTEVRFVPDGTLTDQGRIAGVLRY</sequence>
<dbReference type="Proteomes" id="UP000094094">
    <property type="component" value="Chromosome"/>
</dbReference>
<protein>
    <submittedName>
        <fullName evidence="1">Chemotaxis protein</fullName>
    </submittedName>
</protein>
<proteinExistence type="predicted"/>